<keyword evidence="1" id="KW-0472">Membrane</keyword>
<reference evidence="3" key="1">
    <citation type="submission" date="2016-04" db="UniProtKB">
        <authorList>
            <consortium name="WormBaseParasite"/>
        </authorList>
    </citation>
    <scope>IDENTIFICATION</scope>
</reference>
<feature type="transmembrane region" description="Helical" evidence="1">
    <location>
        <begin position="56"/>
        <end position="78"/>
    </location>
</feature>
<evidence type="ECO:0000313" key="3">
    <source>
        <dbReference type="WBParaSite" id="SMUV_0000404201-mRNA-1"/>
    </source>
</evidence>
<sequence>MQAKIDISLPTIPLIVCFASGIFLATTEYTYCSVMSIGSVIIYLLYFFTQRMWLSLLMIAFVSLCVPVQVVCTAIFVFKTVLTNEVRICGRLPNCTKRYGDFQEQCRRGTEDEINESVSQEYEIQPILVNNSNGESNVQVVSESNSTNTMILQPLSHSKLPMSQIILIEAEKLPNFITTTTFLNRILEAPPSYSDVIKSVPA</sequence>
<evidence type="ECO:0000313" key="2">
    <source>
        <dbReference type="Proteomes" id="UP000046393"/>
    </source>
</evidence>
<dbReference type="AlphaFoldDB" id="A0A0N5AI15"/>
<name>A0A0N5AI15_9BILA</name>
<keyword evidence="1" id="KW-0812">Transmembrane</keyword>
<feature type="transmembrane region" description="Helical" evidence="1">
    <location>
        <begin position="31"/>
        <end position="49"/>
    </location>
</feature>
<keyword evidence="1" id="KW-1133">Transmembrane helix</keyword>
<feature type="transmembrane region" description="Helical" evidence="1">
    <location>
        <begin position="7"/>
        <end position="25"/>
    </location>
</feature>
<proteinExistence type="predicted"/>
<keyword evidence="2" id="KW-1185">Reference proteome</keyword>
<dbReference type="Proteomes" id="UP000046393">
    <property type="component" value="Unplaced"/>
</dbReference>
<organism evidence="2 3">
    <name type="scientific">Syphacia muris</name>
    <dbReference type="NCBI Taxonomy" id="451379"/>
    <lineage>
        <taxon>Eukaryota</taxon>
        <taxon>Metazoa</taxon>
        <taxon>Ecdysozoa</taxon>
        <taxon>Nematoda</taxon>
        <taxon>Chromadorea</taxon>
        <taxon>Rhabditida</taxon>
        <taxon>Spirurina</taxon>
        <taxon>Oxyuridomorpha</taxon>
        <taxon>Oxyuroidea</taxon>
        <taxon>Oxyuridae</taxon>
        <taxon>Syphacia</taxon>
    </lineage>
</organism>
<protein>
    <submittedName>
        <fullName evidence="3">Transmembrane protein</fullName>
    </submittedName>
</protein>
<accession>A0A0N5AI15</accession>
<dbReference type="WBParaSite" id="SMUV_0000404201-mRNA-1">
    <property type="protein sequence ID" value="SMUV_0000404201-mRNA-1"/>
    <property type="gene ID" value="SMUV_0000404201"/>
</dbReference>
<evidence type="ECO:0000256" key="1">
    <source>
        <dbReference type="SAM" id="Phobius"/>
    </source>
</evidence>